<organism evidence="1 2">
    <name type="scientific">Caerostris extrusa</name>
    <name type="common">Bark spider</name>
    <name type="synonym">Caerostris bankana</name>
    <dbReference type="NCBI Taxonomy" id="172846"/>
    <lineage>
        <taxon>Eukaryota</taxon>
        <taxon>Metazoa</taxon>
        <taxon>Ecdysozoa</taxon>
        <taxon>Arthropoda</taxon>
        <taxon>Chelicerata</taxon>
        <taxon>Arachnida</taxon>
        <taxon>Araneae</taxon>
        <taxon>Araneomorphae</taxon>
        <taxon>Entelegynae</taxon>
        <taxon>Araneoidea</taxon>
        <taxon>Araneidae</taxon>
        <taxon>Caerostris</taxon>
    </lineage>
</organism>
<dbReference type="EMBL" id="BPLR01003799">
    <property type="protein sequence ID" value="GIX88812.1"/>
    <property type="molecule type" value="Genomic_DNA"/>
</dbReference>
<sequence length="89" mass="9758">MGENNALPRLELVSTLAFQGKIKNGLVFHCDKRHIIYGIGQTVMARDISSGKEYRYCGHSNTVSCVAVSKDGTLIFASGQENFMGFKVT</sequence>
<dbReference type="Gene3D" id="2.130.10.10">
    <property type="entry name" value="YVTN repeat-like/Quinoprotein amine dehydrogenase"/>
    <property type="match status" value="1"/>
</dbReference>
<dbReference type="InterPro" id="IPR015943">
    <property type="entry name" value="WD40/YVTN_repeat-like_dom_sf"/>
</dbReference>
<evidence type="ECO:0000313" key="1">
    <source>
        <dbReference type="EMBL" id="GIX88812.1"/>
    </source>
</evidence>
<comment type="caution">
    <text evidence="1">The sequence shown here is derived from an EMBL/GenBank/DDBJ whole genome shotgun (WGS) entry which is preliminary data.</text>
</comment>
<protein>
    <submittedName>
        <fullName evidence="1">Uncharacterized protein</fullName>
    </submittedName>
</protein>
<reference evidence="1 2" key="1">
    <citation type="submission" date="2021-06" db="EMBL/GenBank/DDBJ databases">
        <title>Caerostris extrusa draft genome.</title>
        <authorList>
            <person name="Kono N."/>
            <person name="Arakawa K."/>
        </authorList>
    </citation>
    <scope>NUCLEOTIDE SEQUENCE [LARGE SCALE GENOMIC DNA]</scope>
</reference>
<accession>A0AAV4P0N2</accession>
<evidence type="ECO:0000313" key="2">
    <source>
        <dbReference type="Proteomes" id="UP001054945"/>
    </source>
</evidence>
<dbReference type="Proteomes" id="UP001054945">
    <property type="component" value="Unassembled WGS sequence"/>
</dbReference>
<dbReference type="SUPFAM" id="SSF50978">
    <property type="entry name" value="WD40 repeat-like"/>
    <property type="match status" value="1"/>
</dbReference>
<dbReference type="AlphaFoldDB" id="A0AAV4P0N2"/>
<dbReference type="InterPro" id="IPR036322">
    <property type="entry name" value="WD40_repeat_dom_sf"/>
</dbReference>
<gene>
    <name evidence="1" type="ORF">CEXT_480281</name>
</gene>
<name>A0AAV4P0N2_CAEEX</name>
<keyword evidence="2" id="KW-1185">Reference proteome</keyword>
<proteinExistence type="predicted"/>